<dbReference type="InterPro" id="IPR005224">
    <property type="entry name" value="SfsA"/>
</dbReference>
<evidence type="ECO:0000313" key="4">
    <source>
        <dbReference type="EMBL" id="MFD0987597.1"/>
    </source>
</evidence>
<name>A0ABW3JB63_9HYPH</name>
<dbReference type="InterPro" id="IPR040452">
    <property type="entry name" value="SfsA_C"/>
</dbReference>
<dbReference type="NCBIfam" id="TIGR00230">
    <property type="entry name" value="sfsA"/>
    <property type="match status" value="1"/>
</dbReference>
<dbReference type="RefSeq" id="WP_379089737.1">
    <property type="nucleotide sequence ID" value="NZ_JBHTJO010000001.1"/>
</dbReference>
<evidence type="ECO:0000259" key="2">
    <source>
        <dbReference type="Pfam" id="PF03749"/>
    </source>
</evidence>
<dbReference type="Pfam" id="PF17746">
    <property type="entry name" value="SfsA_N"/>
    <property type="match status" value="1"/>
</dbReference>
<keyword evidence="5" id="KW-1185">Reference proteome</keyword>
<accession>A0ABW3JB63</accession>
<dbReference type="EMBL" id="JBHTJO010000001">
    <property type="protein sequence ID" value="MFD0987597.1"/>
    <property type="molecule type" value="Genomic_DNA"/>
</dbReference>
<dbReference type="PANTHER" id="PTHR30545:SF2">
    <property type="entry name" value="SUGAR FERMENTATION STIMULATION PROTEIN A"/>
    <property type="match status" value="1"/>
</dbReference>
<dbReference type="Gene3D" id="3.40.1350.60">
    <property type="match status" value="1"/>
</dbReference>
<feature type="domain" description="Sugar fermentation stimulation protein C-terminal" evidence="2">
    <location>
        <begin position="89"/>
        <end position="226"/>
    </location>
</feature>
<reference evidence="5" key="1">
    <citation type="journal article" date="2019" name="Int. J. Syst. Evol. Microbiol.">
        <title>The Global Catalogue of Microorganisms (GCM) 10K type strain sequencing project: providing services to taxonomists for standard genome sequencing and annotation.</title>
        <authorList>
            <consortium name="The Broad Institute Genomics Platform"/>
            <consortium name="The Broad Institute Genome Sequencing Center for Infectious Disease"/>
            <person name="Wu L."/>
            <person name="Ma J."/>
        </authorList>
    </citation>
    <scope>NUCLEOTIDE SEQUENCE [LARGE SCALE GENOMIC DNA]</scope>
    <source>
        <strain evidence="5">CCUG 61697</strain>
    </source>
</reference>
<evidence type="ECO:0000313" key="5">
    <source>
        <dbReference type="Proteomes" id="UP001597102"/>
    </source>
</evidence>
<sequence>MLHAYPSDLIPGTLIRRYKRFLADIKLQTGETVTAHCCNPGAMLGLKAEGAKVWVSRSDNPKRKLRYSWELIEVDLGEGPALVGINTALPNTLAAAALAQRAMPELAGYAEIRREVRYGTNSRVDFLLSDDDGATCHVEVKNVHLMREPGLAEFPDSVTARGAKHLNELAKVAEGGGRAVMLYLIQRSDAQQFDIAADIDPAYAAGLEAAQEAGVEVLAYACAPSLQGFEGVAPIAYEGCRNTSATPAPVAPAAVSP</sequence>
<dbReference type="Pfam" id="PF03749">
    <property type="entry name" value="SfsA"/>
    <property type="match status" value="1"/>
</dbReference>
<dbReference type="HAMAP" id="MF_00095">
    <property type="entry name" value="SfsA"/>
    <property type="match status" value="1"/>
</dbReference>
<gene>
    <name evidence="1 4" type="primary">sfsA</name>
    <name evidence="4" type="ORF">ACFQ2F_10875</name>
</gene>
<dbReference type="PANTHER" id="PTHR30545">
    <property type="entry name" value="SUGAR FERMENTATION STIMULATION PROTEIN A"/>
    <property type="match status" value="1"/>
</dbReference>
<dbReference type="Gene3D" id="2.40.50.580">
    <property type="match status" value="1"/>
</dbReference>
<protein>
    <recommendedName>
        <fullName evidence="1">Sugar fermentation stimulation protein homolog</fullName>
    </recommendedName>
</protein>
<comment type="caution">
    <text evidence="4">The sequence shown here is derived from an EMBL/GenBank/DDBJ whole genome shotgun (WGS) entry which is preliminary data.</text>
</comment>
<organism evidence="4 5">
    <name type="scientific">Methyloligella solikamskensis</name>
    <dbReference type="NCBI Taxonomy" id="1177756"/>
    <lineage>
        <taxon>Bacteria</taxon>
        <taxon>Pseudomonadati</taxon>
        <taxon>Pseudomonadota</taxon>
        <taxon>Alphaproteobacteria</taxon>
        <taxon>Hyphomicrobiales</taxon>
        <taxon>Hyphomicrobiaceae</taxon>
        <taxon>Methyloligella</taxon>
    </lineage>
</organism>
<dbReference type="CDD" id="cd22359">
    <property type="entry name" value="SfsA-like_bacterial"/>
    <property type="match status" value="1"/>
</dbReference>
<evidence type="ECO:0000259" key="3">
    <source>
        <dbReference type="Pfam" id="PF17746"/>
    </source>
</evidence>
<proteinExistence type="inferred from homology"/>
<comment type="similarity">
    <text evidence="1">Belongs to the SfsA family.</text>
</comment>
<dbReference type="Proteomes" id="UP001597102">
    <property type="component" value="Unassembled WGS sequence"/>
</dbReference>
<dbReference type="InterPro" id="IPR041465">
    <property type="entry name" value="SfsA_N"/>
</dbReference>
<evidence type="ECO:0000256" key="1">
    <source>
        <dbReference type="HAMAP-Rule" id="MF_00095"/>
    </source>
</evidence>
<feature type="domain" description="SfsA N-terminal OB" evidence="3">
    <location>
        <begin position="15"/>
        <end position="75"/>
    </location>
</feature>